<comment type="caution">
    <text evidence="1">The sequence shown here is derived from an EMBL/GenBank/DDBJ whole genome shotgun (WGS) entry which is preliminary data.</text>
</comment>
<protein>
    <submittedName>
        <fullName evidence="1">DUF2252 domain-containing protein</fullName>
    </submittedName>
</protein>
<accession>A0A3E0U0A8</accession>
<dbReference type="InterPro" id="IPR018721">
    <property type="entry name" value="DUF2252"/>
</dbReference>
<dbReference type="PANTHER" id="PTHR39441">
    <property type="entry name" value="DUF2252 DOMAIN-CONTAINING PROTEIN"/>
    <property type="match status" value="1"/>
</dbReference>
<dbReference type="SUPFAM" id="SSF56112">
    <property type="entry name" value="Protein kinase-like (PK-like)"/>
    <property type="match status" value="1"/>
</dbReference>
<organism evidence="1 2">
    <name type="scientific">Thalassotalea euphylliae</name>
    <dbReference type="NCBI Taxonomy" id="1655234"/>
    <lineage>
        <taxon>Bacteria</taxon>
        <taxon>Pseudomonadati</taxon>
        <taxon>Pseudomonadota</taxon>
        <taxon>Gammaproteobacteria</taxon>
        <taxon>Alteromonadales</taxon>
        <taxon>Colwelliaceae</taxon>
        <taxon>Thalassotalea</taxon>
    </lineage>
</organism>
<proteinExistence type="predicted"/>
<dbReference type="InterPro" id="IPR011009">
    <property type="entry name" value="Kinase-like_dom_sf"/>
</dbReference>
<reference evidence="2" key="1">
    <citation type="submission" date="2018-08" db="EMBL/GenBank/DDBJ databases">
        <title>Thalassotalea euphylliae genome.</title>
        <authorList>
            <person name="Summers S."/>
            <person name="Rice S.A."/>
            <person name="Freckelton M.L."/>
            <person name="Nedved B.T."/>
            <person name="Hadfield M.G."/>
        </authorList>
    </citation>
    <scope>NUCLEOTIDE SEQUENCE [LARGE SCALE GENOMIC DNA]</scope>
    <source>
        <strain evidence="2">H3</strain>
    </source>
</reference>
<evidence type="ECO:0000313" key="2">
    <source>
        <dbReference type="Proteomes" id="UP000256899"/>
    </source>
</evidence>
<dbReference type="AlphaFoldDB" id="A0A3E0U0A8"/>
<sequence length="437" mass="48677">MDRSTFISQCLQQTDNALPHEGIEKHRKMATSPFVFFRGSAPLFYADIQAGNLALPEELSLLPLTNIMGDCHASNFGFLTEEGAHGDTVIFSPNDFDDACIGHATWDLARFITSLFLTQCHCQGVKAGEITAEKDYSSKPVISLEDCHTAAKDFLTSYLDTCQQCIDTPQQRNQALTEFSEQHLLHKHWLKAQSRAANGDTFYSKSALAKAVDLTDDGICFANLPEKFAKLDDDDYQALHHQFRPYVDDHIHDIVARLNAGTGSVNMGRYYLLVGPQTSPQSQLSLCHIVEVKQQRKAAPLAYFDDLSPVNQLNAAHLTVNCQRRMQRNPDLVLDEVEWQGHHWLVRSRHHAKVGIKPEHIGLGKKATSKQGFVQYAQACGQALALAHCRGDRRSTLFEQAVVNTLPDVTSSLISACHHYAEQVQADTKALNVMLHA</sequence>
<dbReference type="Pfam" id="PF10009">
    <property type="entry name" value="DUF2252"/>
    <property type="match status" value="1"/>
</dbReference>
<dbReference type="Proteomes" id="UP000256899">
    <property type="component" value="Unassembled WGS sequence"/>
</dbReference>
<dbReference type="RefSeq" id="WP_116014195.1">
    <property type="nucleotide sequence ID" value="NZ_QUOT01000001.1"/>
</dbReference>
<dbReference type="PANTHER" id="PTHR39441:SF1">
    <property type="entry name" value="DUF2252 DOMAIN-CONTAINING PROTEIN"/>
    <property type="match status" value="1"/>
</dbReference>
<dbReference type="EMBL" id="QUOT01000001">
    <property type="protein sequence ID" value="REL30067.1"/>
    <property type="molecule type" value="Genomic_DNA"/>
</dbReference>
<keyword evidence="2" id="KW-1185">Reference proteome</keyword>
<name>A0A3E0U0A8_9GAMM</name>
<evidence type="ECO:0000313" key="1">
    <source>
        <dbReference type="EMBL" id="REL30067.1"/>
    </source>
</evidence>
<gene>
    <name evidence="1" type="ORF">DXX94_04765</name>
</gene>